<dbReference type="EMBL" id="PPTU01000002">
    <property type="protein sequence ID" value="RDB72796.1"/>
    <property type="molecule type" value="Genomic_DNA"/>
</dbReference>
<dbReference type="AlphaFoldDB" id="A0A369MNM2"/>
<keyword evidence="1" id="KW-0812">Transmembrane</keyword>
<sequence>MHIVAGDAMLFKSRRNEYADTDGPVRYLDDSGLRRPLDMPRPQIAIMFAFVLVAALIGGYLLFNVLDAVRGGTARAQASVEENLSREVSYDLPALTSYITLNDDEIKQAVADAGLTVIDKGGMSDDPEAALELIKLPSDVSELDAGLMYNKGVSKLSASEAALLLNGSWTLDADRSDGTSMRLRYADFSSGSLDAAIDAAIAAEGFDPATIAEDGMGVDEVGNTFKQGTVDVDGTACTWKVSALPLSEMYDISGLPETAVYVGVRLSS</sequence>
<name>A0A369MNM2_EGGLN</name>
<evidence type="ECO:0000313" key="2">
    <source>
        <dbReference type="EMBL" id="RDB72796.1"/>
    </source>
</evidence>
<feature type="transmembrane region" description="Helical" evidence="1">
    <location>
        <begin position="44"/>
        <end position="63"/>
    </location>
</feature>
<dbReference type="Proteomes" id="UP000253970">
    <property type="component" value="Unassembled WGS sequence"/>
</dbReference>
<reference evidence="2 3" key="1">
    <citation type="journal article" date="2018" name="Elife">
        <title>Discovery and characterization of a prevalent human gut bacterial enzyme sufficient for the inactivation of a family of plant toxins.</title>
        <authorList>
            <person name="Koppel N."/>
            <person name="Bisanz J.E."/>
            <person name="Pandelia M.E."/>
            <person name="Turnbaugh P.J."/>
            <person name="Balskus E.P."/>
        </authorList>
    </citation>
    <scope>NUCLEOTIDE SEQUENCE [LARGE SCALE GENOMIC DNA]</scope>
    <source>
        <strain evidence="2 3">W1 BHI 6</strain>
    </source>
</reference>
<proteinExistence type="predicted"/>
<organism evidence="2 3">
    <name type="scientific">Eggerthella lenta</name>
    <name type="common">Eubacterium lentum</name>
    <dbReference type="NCBI Taxonomy" id="84112"/>
    <lineage>
        <taxon>Bacteria</taxon>
        <taxon>Bacillati</taxon>
        <taxon>Actinomycetota</taxon>
        <taxon>Coriobacteriia</taxon>
        <taxon>Eggerthellales</taxon>
        <taxon>Eggerthellaceae</taxon>
        <taxon>Eggerthella</taxon>
    </lineage>
</organism>
<accession>A0A369MNM2</accession>
<evidence type="ECO:0000256" key="1">
    <source>
        <dbReference type="SAM" id="Phobius"/>
    </source>
</evidence>
<evidence type="ECO:0000313" key="3">
    <source>
        <dbReference type="Proteomes" id="UP000253970"/>
    </source>
</evidence>
<gene>
    <name evidence="2" type="ORF">C1875_02000</name>
</gene>
<keyword evidence="1" id="KW-1133">Transmembrane helix</keyword>
<keyword evidence="1" id="KW-0472">Membrane</keyword>
<protein>
    <submittedName>
        <fullName evidence="2">Teichoic acid transporter</fullName>
    </submittedName>
</protein>
<comment type="caution">
    <text evidence="2">The sequence shown here is derived from an EMBL/GenBank/DDBJ whole genome shotgun (WGS) entry which is preliminary data.</text>
</comment>